<dbReference type="Proteomes" id="UP000320876">
    <property type="component" value="Unassembled WGS sequence"/>
</dbReference>
<dbReference type="EMBL" id="VFML01000001">
    <property type="protein sequence ID" value="TQJ02509.1"/>
    <property type="molecule type" value="Genomic_DNA"/>
</dbReference>
<keyword evidence="2" id="KW-0808">Transferase</keyword>
<comment type="caution">
    <text evidence="2">The sequence shown here is derived from an EMBL/GenBank/DDBJ whole genome shotgun (WGS) entry which is preliminary data.</text>
</comment>
<name>A0A542DHD9_AMYCI</name>
<dbReference type="Pfam" id="PF01636">
    <property type="entry name" value="APH"/>
    <property type="match status" value="1"/>
</dbReference>
<gene>
    <name evidence="2" type="ORF">FB471_2240</name>
</gene>
<dbReference type="SUPFAM" id="SSF56112">
    <property type="entry name" value="Protein kinase-like (PK-like)"/>
    <property type="match status" value="1"/>
</dbReference>
<dbReference type="InterPro" id="IPR002575">
    <property type="entry name" value="Aminoglycoside_PTrfase"/>
</dbReference>
<evidence type="ECO:0000259" key="1">
    <source>
        <dbReference type="Pfam" id="PF01636"/>
    </source>
</evidence>
<accession>A0A542DHD9</accession>
<dbReference type="GO" id="GO:0016301">
    <property type="term" value="F:kinase activity"/>
    <property type="evidence" value="ECO:0007669"/>
    <property type="project" value="UniProtKB-KW"/>
</dbReference>
<proteinExistence type="predicted"/>
<dbReference type="InterPro" id="IPR011009">
    <property type="entry name" value="Kinase-like_dom_sf"/>
</dbReference>
<reference evidence="2 3" key="1">
    <citation type="submission" date="2019-06" db="EMBL/GenBank/DDBJ databases">
        <title>Sequencing the genomes of 1000 actinobacteria strains.</title>
        <authorList>
            <person name="Klenk H.-P."/>
        </authorList>
    </citation>
    <scope>NUCLEOTIDE SEQUENCE [LARGE SCALE GENOMIC DNA]</scope>
    <source>
        <strain evidence="2 3">DSM 45679</strain>
    </source>
</reference>
<keyword evidence="2" id="KW-0418">Kinase</keyword>
<keyword evidence="3" id="KW-1185">Reference proteome</keyword>
<evidence type="ECO:0000313" key="2">
    <source>
        <dbReference type="EMBL" id="TQJ02509.1"/>
    </source>
</evidence>
<evidence type="ECO:0000313" key="3">
    <source>
        <dbReference type="Proteomes" id="UP000320876"/>
    </source>
</evidence>
<organism evidence="2 3">
    <name type="scientific">Amycolatopsis cihanbeyliensis</name>
    <dbReference type="NCBI Taxonomy" id="1128664"/>
    <lineage>
        <taxon>Bacteria</taxon>
        <taxon>Bacillati</taxon>
        <taxon>Actinomycetota</taxon>
        <taxon>Actinomycetes</taxon>
        <taxon>Pseudonocardiales</taxon>
        <taxon>Pseudonocardiaceae</taxon>
        <taxon>Amycolatopsis</taxon>
    </lineage>
</organism>
<dbReference type="AlphaFoldDB" id="A0A542DHD9"/>
<dbReference type="Gene3D" id="3.90.1200.10">
    <property type="match status" value="1"/>
</dbReference>
<protein>
    <submittedName>
        <fullName evidence="2">Ser/Thr protein kinase RdoA (MazF antagonist)</fullName>
    </submittedName>
</protein>
<sequence length="289" mass="31973">MTDDVLLAAAQAARLDVNGAELIRDGSNVMYRLRGDIVARIGKPGTQRTADLEVRVSRWLARSGITTVRALDGVQQPVDIEDRPVTWWRLLPKHRAATTAELGAVLRELHTLPVPDDLDLPVFDPFAGLGRRIEHAPGLDGGERSWLAGHLAWLRERYGRLPSAGPPRVIHGDAWQGNVAVPEFGRPVLLDLEHVSLGGADWDLIQIAVDHTDFARLGAADYRSFVAAYGGHDVTVVPGYRTMADIQELRWVCFVLSKAHTSDRAATETRHRIACLRGEVPRPWSWTAF</sequence>
<feature type="domain" description="Aminoglycoside phosphotransferase" evidence="1">
    <location>
        <begin position="26"/>
        <end position="243"/>
    </location>
</feature>
<dbReference type="RefSeq" id="WP_246076348.1">
    <property type="nucleotide sequence ID" value="NZ_VFML01000001.1"/>
</dbReference>